<dbReference type="OrthoDB" id="4421at2"/>
<dbReference type="RefSeq" id="WP_085545693.1">
    <property type="nucleotide sequence ID" value="NZ_FXBB01000055.1"/>
</dbReference>
<keyword evidence="2" id="KW-0472">Membrane</keyword>
<gene>
    <name evidence="3" type="ORF">SAMN06275492_1554</name>
</gene>
<protein>
    <submittedName>
        <fullName evidence="3">Uncharacterized protein</fullName>
    </submittedName>
</protein>
<feature type="region of interest" description="Disordered" evidence="1">
    <location>
        <begin position="196"/>
        <end position="216"/>
    </location>
</feature>
<accession>A0A1X7LCN1</accession>
<dbReference type="STRING" id="561720.SAMN06275492_1554"/>
<keyword evidence="2" id="KW-0812">Transmembrane</keyword>
<sequence length="351" mass="38445">MPQSSESFHKTKEKLHKSVEEMRRSNLSSALERLSKKGAPKAKIPVSEIKPSGPLDENSMYLSMKALFRTRSTGGAWGMFVLLADGLSGEILYLALWTGYGGLKNADLKASWQALSVLMEEEASLQDKELRKKVVSIIEDFFNPPTMNRLASEIEDLEMIEKAREGFLSDLDRALSLSFELSLTVEMVSGRDSQKYFDDRTRPVSSKEGEEGEGEKQAVEVRKVSVLCGVIVDPVRGRAISSLRTGDLIYVTIKEGSAVAHAIRQAMAKGGTDRIPAPILDVSPTSTGSVEVLVELSEGIYGKLLAGESYKVAVPAESNQQSSGGMWSSPLAWMFFFLLASLLLALFILIN</sequence>
<name>A0A1X7LCN1_9BACT</name>
<proteinExistence type="predicted"/>
<reference evidence="4" key="1">
    <citation type="submission" date="2017-04" db="EMBL/GenBank/DDBJ databases">
        <authorList>
            <person name="Varghese N."/>
            <person name="Submissions S."/>
        </authorList>
    </citation>
    <scope>NUCLEOTIDE SEQUENCE [LARGE SCALE GENOMIC DNA]</scope>
    <source>
        <strain evidence="4">USBA 82</strain>
    </source>
</reference>
<dbReference type="AlphaFoldDB" id="A0A1X7LCN1"/>
<keyword evidence="4" id="KW-1185">Reference proteome</keyword>
<evidence type="ECO:0000256" key="2">
    <source>
        <dbReference type="SAM" id="Phobius"/>
    </source>
</evidence>
<dbReference type="Proteomes" id="UP000193355">
    <property type="component" value="Unassembled WGS sequence"/>
</dbReference>
<keyword evidence="2" id="KW-1133">Transmembrane helix</keyword>
<feature type="region of interest" description="Disordered" evidence="1">
    <location>
        <begin position="1"/>
        <end position="50"/>
    </location>
</feature>
<evidence type="ECO:0000256" key="1">
    <source>
        <dbReference type="SAM" id="MobiDB-lite"/>
    </source>
</evidence>
<organism evidence="3 4">
    <name type="scientific">Dethiosulfovibrio salsuginis</name>
    <dbReference type="NCBI Taxonomy" id="561720"/>
    <lineage>
        <taxon>Bacteria</taxon>
        <taxon>Thermotogati</taxon>
        <taxon>Synergistota</taxon>
        <taxon>Synergistia</taxon>
        <taxon>Synergistales</taxon>
        <taxon>Dethiosulfovibrionaceae</taxon>
        <taxon>Dethiosulfovibrio</taxon>
    </lineage>
</organism>
<evidence type="ECO:0000313" key="4">
    <source>
        <dbReference type="Proteomes" id="UP000193355"/>
    </source>
</evidence>
<feature type="transmembrane region" description="Helical" evidence="2">
    <location>
        <begin position="331"/>
        <end position="350"/>
    </location>
</feature>
<evidence type="ECO:0000313" key="3">
    <source>
        <dbReference type="EMBL" id="SMG51244.1"/>
    </source>
</evidence>
<dbReference type="EMBL" id="FXBB01000055">
    <property type="protein sequence ID" value="SMG51244.1"/>
    <property type="molecule type" value="Genomic_DNA"/>
</dbReference>